<organism evidence="1 2">
    <name type="scientific">Apatococcus lobatus</name>
    <dbReference type="NCBI Taxonomy" id="904363"/>
    <lineage>
        <taxon>Eukaryota</taxon>
        <taxon>Viridiplantae</taxon>
        <taxon>Chlorophyta</taxon>
        <taxon>core chlorophytes</taxon>
        <taxon>Trebouxiophyceae</taxon>
        <taxon>Chlorellales</taxon>
        <taxon>Chlorellaceae</taxon>
        <taxon>Apatococcus</taxon>
    </lineage>
</organism>
<keyword evidence="2" id="KW-1185">Reference proteome</keyword>
<dbReference type="Proteomes" id="UP001438707">
    <property type="component" value="Unassembled WGS sequence"/>
</dbReference>
<proteinExistence type="predicted"/>
<evidence type="ECO:0000313" key="1">
    <source>
        <dbReference type="EMBL" id="KAK9844618.1"/>
    </source>
</evidence>
<accession>A0AAW1SG24</accession>
<comment type="caution">
    <text evidence="1">The sequence shown here is derived from an EMBL/GenBank/DDBJ whole genome shotgun (WGS) entry which is preliminary data.</text>
</comment>
<protein>
    <submittedName>
        <fullName evidence="1">Uncharacterized protein</fullName>
    </submittedName>
</protein>
<gene>
    <name evidence="1" type="ORF">WJX74_004750</name>
</gene>
<dbReference type="AlphaFoldDB" id="A0AAW1SG24"/>
<name>A0AAW1SG24_9CHLO</name>
<evidence type="ECO:0000313" key="2">
    <source>
        <dbReference type="Proteomes" id="UP001438707"/>
    </source>
</evidence>
<sequence>MELIRQPPVLTLRRCQPRLFSQSRTTVTCLLGSKSPAKRQPPPQPSPKRLGEQILLLAAGGVVSVSITYLANVYKLPSEIKLITQRLDQQSKVIEQQLKILEKQSMKLDKVLSESVDYRREVAELRGGFQVILQKRLS</sequence>
<dbReference type="EMBL" id="JALJOS010000001">
    <property type="protein sequence ID" value="KAK9844618.1"/>
    <property type="molecule type" value="Genomic_DNA"/>
</dbReference>
<reference evidence="1 2" key="1">
    <citation type="journal article" date="2024" name="Nat. Commun.">
        <title>Phylogenomics reveals the evolutionary origins of lichenization in chlorophyte algae.</title>
        <authorList>
            <person name="Puginier C."/>
            <person name="Libourel C."/>
            <person name="Otte J."/>
            <person name="Skaloud P."/>
            <person name="Haon M."/>
            <person name="Grisel S."/>
            <person name="Petersen M."/>
            <person name="Berrin J.G."/>
            <person name="Delaux P.M."/>
            <person name="Dal Grande F."/>
            <person name="Keller J."/>
        </authorList>
    </citation>
    <scope>NUCLEOTIDE SEQUENCE [LARGE SCALE GENOMIC DNA]</scope>
    <source>
        <strain evidence="1 2">SAG 2145</strain>
    </source>
</reference>